<evidence type="ECO:0000256" key="1">
    <source>
        <dbReference type="ARBA" id="ARBA00022670"/>
    </source>
</evidence>
<dbReference type="SUPFAM" id="SSF50494">
    <property type="entry name" value="Trypsin-like serine proteases"/>
    <property type="match status" value="1"/>
</dbReference>
<keyword evidence="5" id="KW-1185">Reference proteome</keyword>
<dbReference type="InterPro" id="IPR001940">
    <property type="entry name" value="Peptidase_S1C"/>
</dbReference>
<comment type="caution">
    <text evidence="4">The sequence shown here is derived from an EMBL/GenBank/DDBJ whole genome shotgun (WGS) entry which is preliminary data.</text>
</comment>
<dbReference type="STRING" id="1172194.WQQ_40240"/>
<name>I7Z735_9GAMM</name>
<evidence type="ECO:0000256" key="3">
    <source>
        <dbReference type="SAM" id="SignalP"/>
    </source>
</evidence>
<dbReference type="PATRIC" id="fig|1172194.4.peg.3908"/>
<gene>
    <name evidence="4" type="ORF">WQQ_40240</name>
</gene>
<dbReference type="InterPro" id="IPR051201">
    <property type="entry name" value="Chloro_Bact_Ser_Proteases"/>
</dbReference>
<accession>I7Z735</accession>
<dbReference type="RefSeq" id="WP_007186959.1">
    <property type="nucleotide sequence ID" value="NZ_AKGD01000004.1"/>
</dbReference>
<dbReference type="PRINTS" id="PR00834">
    <property type="entry name" value="PROTEASES2C"/>
</dbReference>
<keyword evidence="1" id="KW-0645">Protease</keyword>
<feature type="signal peptide" evidence="3">
    <location>
        <begin position="1"/>
        <end position="23"/>
    </location>
</feature>
<dbReference type="GO" id="GO:0006508">
    <property type="term" value="P:proteolysis"/>
    <property type="evidence" value="ECO:0007669"/>
    <property type="project" value="UniProtKB-KW"/>
</dbReference>
<dbReference type="PANTHER" id="PTHR43343:SF3">
    <property type="entry name" value="PROTEASE DO-LIKE 8, CHLOROPLASTIC"/>
    <property type="match status" value="1"/>
</dbReference>
<keyword evidence="3" id="KW-0732">Signal</keyword>
<protein>
    <recommendedName>
        <fullName evidence="6">Serine protease</fullName>
    </recommendedName>
</protein>
<evidence type="ECO:0008006" key="6">
    <source>
        <dbReference type="Google" id="ProtNLM"/>
    </source>
</evidence>
<dbReference type="EMBL" id="AKGD01000004">
    <property type="protein sequence ID" value="EIT67589.1"/>
    <property type="molecule type" value="Genomic_DNA"/>
</dbReference>
<dbReference type="AlphaFoldDB" id="I7Z735"/>
<dbReference type="PANTHER" id="PTHR43343">
    <property type="entry name" value="PEPTIDASE S12"/>
    <property type="match status" value="1"/>
</dbReference>
<feature type="chain" id="PRO_5003712763" description="Serine protease" evidence="3">
    <location>
        <begin position="24"/>
        <end position="437"/>
    </location>
</feature>
<dbReference type="GO" id="GO:0004252">
    <property type="term" value="F:serine-type endopeptidase activity"/>
    <property type="evidence" value="ECO:0007669"/>
    <property type="project" value="InterPro"/>
</dbReference>
<evidence type="ECO:0000313" key="5">
    <source>
        <dbReference type="Proteomes" id="UP000003704"/>
    </source>
</evidence>
<reference evidence="4 5" key="1">
    <citation type="journal article" date="2012" name="J. Bacteriol.">
        <title>Genome Sequence of n-Alkane-Degrading Hydrocarboniphaga effusa Strain AP103T (ATCC BAA-332T).</title>
        <authorList>
            <person name="Chang H.K."/>
            <person name="Zylstra G.J."/>
            <person name="Chae J.C."/>
        </authorList>
    </citation>
    <scope>NUCLEOTIDE SEQUENCE [LARGE SCALE GENOMIC DNA]</scope>
    <source>
        <strain evidence="4 5">AP103</strain>
    </source>
</reference>
<evidence type="ECO:0000313" key="4">
    <source>
        <dbReference type="EMBL" id="EIT67589.1"/>
    </source>
</evidence>
<dbReference type="Pfam" id="PF13365">
    <property type="entry name" value="Trypsin_2"/>
    <property type="match status" value="1"/>
</dbReference>
<organism evidence="4 5">
    <name type="scientific">Hydrocarboniphaga effusa AP103</name>
    <dbReference type="NCBI Taxonomy" id="1172194"/>
    <lineage>
        <taxon>Bacteria</taxon>
        <taxon>Pseudomonadati</taxon>
        <taxon>Pseudomonadota</taxon>
        <taxon>Gammaproteobacteria</taxon>
        <taxon>Nevskiales</taxon>
        <taxon>Nevskiaceae</taxon>
        <taxon>Hydrocarboniphaga</taxon>
    </lineage>
</organism>
<sequence>MRRTTAALLIAAAAALSPHFVLAAPVGDETHRTYDAARAGLLQIRSLVDASGRQSSIGSGFQVDASGLAVTNYHVISEHALEPGTYRLEYIRTDGKRGKLHLLAVDVAHDLAVVKLDEPAGSTLPLEPVSTELRQGQRLYAMGNPLDIGFTIVEGTYNGLTERSYSDRFHFTGAINPGMSGGPAVDEAGRVVGINVAKRLDGELVSFLVPVRFSAALIDRARNKPFAEATQAKAEIGRQLLERQSELYRQMIGHGFRNSVAGRYEAPESEAPWFQCWASTNADEVPKPRARVDTTQCSAETDLFIAGDLQPGSVQLRHDHLRSVKLNGFQFASFLSAYYQPLQGAMHWSASRKATPRCHDDFVAQTGGGDDKPLLRAGICARAYRDFDGLYDVTVTAVTQDANQEAMALRLTMEAAPYELALELARDYLGAISWAKR</sequence>
<dbReference type="Proteomes" id="UP000003704">
    <property type="component" value="Unassembled WGS sequence"/>
</dbReference>
<dbReference type="OrthoDB" id="8581982at2"/>
<evidence type="ECO:0000256" key="2">
    <source>
        <dbReference type="ARBA" id="ARBA00022801"/>
    </source>
</evidence>
<dbReference type="Gene3D" id="2.40.10.120">
    <property type="match status" value="1"/>
</dbReference>
<dbReference type="InterPro" id="IPR009003">
    <property type="entry name" value="Peptidase_S1_PA"/>
</dbReference>
<proteinExistence type="predicted"/>
<keyword evidence="2" id="KW-0378">Hydrolase</keyword>